<reference evidence="1 2" key="1">
    <citation type="submission" date="2019-05" db="EMBL/GenBank/DDBJ databases">
        <authorList>
            <person name="Pankratov T."/>
            <person name="Grouzdev D."/>
        </authorList>
    </citation>
    <scope>NUCLEOTIDE SEQUENCE [LARGE SCALE GENOMIC DNA]</scope>
    <source>
        <strain evidence="1 2">KEBCLARHB70R</strain>
    </source>
</reference>
<sequence length="191" mass="20171">MLEKLPAGVGRVLKSIRPGTEALVSQDDAFADVPDIIAITSTAFPADGAIPARYTEDGDKISPPLEWIGVPPEAQALVLLVEDADSPTFRPLVHAILGDLAPRDGGLAEGDLPSSGSGGERFGMGRNSFLSHGWLPPDPPRGHGPHRYAFQMFALDEVPSFSKAPGRTALVAALRGHVIARGMLIGTYSRD</sequence>
<evidence type="ECO:0000313" key="2">
    <source>
        <dbReference type="Proteomes" id="UP000305654"/>
    </source>
</evidence>
<dbReference type="OrthoDB" id="9797506at2"/>
<evidence type="ECO:0000313" key="1">
    <source>
        <dbReference type="EMBL" id="TLU71989.1"/>
    </source>
</evidence>
<dbReference type="NCBIfam" id="TIGR00481">
    <property type="entry name" value="YbhB/YbcL family Raf kinase inhibitor-like protein"/>
    <property type="match status" value="1"/>
</dbReference>
<dbReference type="InterPro" id="IPR005247">
    <property type="entry name" value="YbhB_YbcL/LppC-like"/>
</dbReference>
<dbReference type="Gene3D" id="3.90.280.10">
    <property type="entry name" value="PEBP-like"/>
    <property type="match status" value="1"/>
</dbReference>
<dbReference type="InterPro" id="IPR036610">
    <property type="entry name" value="PEBP-like_sf"/>
</dbReference>
<comment type="caution">
    <text evidence="1">The sequence shown here is derived from an EMBL/GenBank/DDBJ whole genome shotgun (WGS) entry which is preliminary data.</text>
</comment>
<dbReference type="Pfam" id="PF01161">
    <property type="entry name" value="PBP"/>
    <property type="match status" value="1"/>
</dbReference>
<dbReference type="EMBL" id="VCDI01000004">
    <property type="protein sequence ID" value="TLU71989.1"/>
    <property type="molecule type" value="Genomic_DNA"/>
</dbReference>
<dbReference type="PANTHER" id="PTHR30289:SF1">
    <property type="entry name" value="PEBP (PHOSPHATIDYLETHANOLAMINE-BINDING PROTEIN) FAMILY PROTEIN"/>
    <property type="match status" value="1"/>
</dbReference>
<dbReference type="SUPFAM" id="SSF49777">
    <property type="entry name" value="PEBP-like"/>
    <property type="match status" value="1"/>
</dbReference>
<gene>
    <name evidence="1" type="ORF">FE263_12680</name>
</gene>
<dbReference type="AlphaFoldDB" id="A0A5R9J4T3"/>
<dbReference type="PANTHER" id="PTHR30289">
    <property type="entry name" value="UNCHARACTERIZED PROTEIN YBCL-RELATED"/>
    <property type="match status" value="1"/>
</dbReference>
<dbReference type="InterPro" id="IPR008914">
    <property type="entry name" value="PEBP"/>
</dbReference>
<proteinExistence type="predicted"/>
<dbReference type="RefSeq" id="WP_138326396.1">
    <property type="nucleotide sequence ID" value="NZ_VCDI01000004.1"/>
</dbReference>
<protein>
    <submittedName>
        <fullName evidence="1">YbhB/YbcL family Raf kinase inhibitor-like protein</fullName>
    </submittedName>
</protein>
<name>A0A5R9J4T3_9PROT</name>
<accession>A0A5R9J4T3</accession>
<dbReference type="CDD" id="cd00865">
    <property type="entry name" value="PEBP_bact_arch"/>
    <property type="match status" value="1"/>
</dbReference>
<dbReference type="Proteomes" id="UP000305654">
    <property type="component" value="Unassembled WGS sequence"/>
</dbReference>
<keyword evidence="2" id="KW-1185">Reference proteome</keyword>
<organism evidence="1 2">
    <name type="scientific">Lichenicoccus roseus</name>
    <dbReference type="NCBI Taxonomy" id="2683649"/>
    <lineage>
        <taxon>Bacteria</taxon>
        <taxon>Pseudomonadati</taxon>
        <taxon>Pseudomonadota</taxon>
        <taxon>Alphaproteobacteria</taxon>
        <taxon>Acetobacterales</taxon>
        <taxon>Acetobacteraceae</taxon>
        <taxon>Lichenicoccus</taxon>
    </lineage>
</organism>